<protein>
    <submittedName>
        <fullName evidence="3">Transglutaminase-like superfamily protein</fullName>
    </submittedName>
</protein>
<feature type="chain" id="PRO_5001750536" evidence="1">
    <location>
        <begin position="25"/>
        <end position="371"/>
    </location>
</feature>
<feature type="signal peptide" evidence="1">
    <location>
        <begin position="1"/>
        <end position="24"/>
    </location>
</feature>
<gene>
    <name evidence="3" type="ORF">AW09_002778</name>
</gene>
<dbReference type="AlphaFoldDB" id="A0A080LU94"/>
<keyword evidence="1" id="KW-0732">Signal</keyword>
<reference evidence="3 4" key="1">
    <citation type="submission" date="2014-02" db="EMBL/GenBank/DDBJ databases">
        <title>Expanding our view of genomic diversity in Candidatus Accumulibacter clades.</title>
        <authorList>
            <person name="Skennerton C.T."/>
            <person name="Barr J.J."/>
            <person name="Slater F.R."/>
            <person name="Bond P.L."/>
            <person name="Tyson G.W."/>
        </authorList>
    </citation>
    <scope>NUCLEOTIDE SEQUENCE [LARGE SCALE GENOMIC DNA]</scope>
    <source>
        <strain evidence="4">BA-91</strain>
    </source>
</reference>
<proteinExistence type="predicted"/>
<evidence type="ECO:0000313" key="3">
    <source>
        <dbReference type="EMBL" id="KFB72053.1"/>
    </source>
</evidence>
<name>A0A080LU94_9PROT</name>
<comment type="caution">
    <text evidence="3">The sequence shown here is derived from an EMBL/GenBank/DDBJ whole genome shotgun (WGS) entry which is preliminary data.</text>
</comment>
<dbReference type="InterPro" id="IPR002931">
    <property type="entry name" value="Transglutaminase-like"/>
</dbReference>
<dbReference type="PANTHER" id="PTHR38339">
    <property type="entry name" value="TRANSGLUTAMINASE DOMAIN PROTEIN"/>
    <property type="match status" value="1"/>
</dbReference>
<organism evidence="3 4">
    <name type="scientific">Candidatus Accumulibacter phosphatis</name>
    <dbReference type="NCBI Taxonomy" id="327160"/>
    <lineage>
        <taxon>Bacteria</taxon>
        <taxon>Pseudomonadati</taxon>
        <taxon>Pseudomonadota</taxon>
        <taxon>Betaproteobacteria</taxon>
        <taxon>Candidatus Accumulibacter</taxon>
    </lineage>
</organism>
<dbReference type="Gene3D" id="3.10.620.30">
    <property type="match status" value="1"/>
</dbReference>
<dbReference type="EMBL" id="JDVG02000448">
    <property type="protein sequence ID" value="KFB72053.1"/>
    <property type="molecule type" value="Genomic_DNA"/>
</dbReference>
<evidence type="ECO:0000313" key="4">
    <source>
        <dbReference type="Proteomes" id="UP000020077"/>
    </source>
</evidence>
<dbReference type="InterPro" id="IPR038765">
    <property type="entry name" value="Papain-like_cys_pep_sf"/>
</dbReference>
<dbReference type="SUPFAM" id="SSF54001">
    <property type="entry name" value="Cysteine proteinases"/>
    <property type="match status" value="1"/>
</dbReference>
<evidence type="ECO:0000256" key="1">
    <source>
        <dbReference type="SAM" id="SignalP"/>
    </source>
</evidence>
<feature type="domain" description="Transglutaminase-like" evidence="2">
    <location>
        <begin position="210"/>
        <end position="284"/>
    </location>
</feature>
<evidence type="ECO:0000259" key="2">
    <source>
        <dbReference type="SMART" id="SM00460"/>
    </source>
</evidence>
<sequence length="371" mass="40677">MDRRQFITTTSLLTTSLLTASALAGWRPAAASDNPFQPSPTHGWRVFEVSTRAELAPTESSTGVWLPLPSIDDPTWIKTMGNVWQGNAVTVQFDRDPGYGAQMLAAVWEAGEAAPFVEVTSRFATRDRAIDLAQTGKVAPLDKAAMRLYTRATELLPTDGIVRKTSADITRGANTDLDKARAIYEWIVDNTARNPKTRGCGVGDIRVMLETGNLSGKCADLNALYVGLARAAGLPARDVYGIRVADSRFGYKSLGKSKDITRAQHCRAEVWLAGFGWLPVDPADVRKVVLEERPGLTLKDEIVVATREKLFGAWEMNWLAYNFAHDLALPGSIGPKIPFLMYPQGENAAGRFDSLDPDTFRYKISSREIVA</sequence>
<dbReference type="SMART" id="SM00460">
    <property type="entry name" value="TGc"/>
    <property type="match status" value="1"/>
</dbReference>
<dbReference type="Pfam" id="PF01841">
    <property type="entry name" value="Transglut_core"/>
    <property type="match status" value="1"/>
</dbReference>
<dbReference type="Proteomes" id="UP000020077">
    <property type="component" value="Unassembled WGS sequence"/>
</dbReference>
<dbReference type="PANTHER" id="PTHR38339:SF1">
    <property type="entry name" value="TRANSGLUTAMINASE-LIKE DOMAIN-CONTAINING PROTEIN"/>
    <property type="match status" value="1"/>
</dbReference>
<accession>A0A080LU94</accession>